<name>A0ABN8P0E0_9CNID</name>
<accession>A0ABN8P0E0</accession>
<dbReference type="EMBL" id="CALNXK010000046">
    <property type="protein sequence ID" value="CAH3129075.1"/>
    <property type="molecule type" value="Genomic_DNA"/>
</dbReference>
<keyword evidence="5" id="KW-1133">Transmembrane helix</keyword>
<reference evidence="6 7" key="1">
    <citation type="submission" date="2022-05" db="EMBL/GenBank/DDBJ databases">
        <authorList>
            <consortium name="Genoscope - CEA"/>
            <person name="William W."/>
        </authorList>
    </citation>
    <scope>NUCLEOTIDE SEQUENCE [LARGE SCALE GENOMIC DNA]</scope>
</reference>
<dbReference type="PANTHER" id="PTHR13610">
    <property type="entry name" value="METHYLTRANSFERASE DOMAIN-CONTAINING PROTEIN"/>
    <property type="match status" value="1"/>
</dbReference>
<evidence type="ECO:0000256" key="5">
    <source>
        <dbReference type="SAM" id="Phobius"/>
    </source>
</evidence>
<keyword evidence="3" id="KW-0808">Transferase</keyword>
<evidence type="ECO:0000256" key="2">
    <source>
        <dbReference type="ARBA" id="ARBA00022603"/>
    </source>
</evidence>
<gene>
    <name evidence="6" type="ORF">PLOB_00033932</name>
</gene>
<dbReference type="InterPro" id="IPR026170">
    <property type="entry name" value="FAM173A/B"/>
</dbReference>
<keyword evidence="2" id="KW-0489">Methyltransferase</keyword>
<protein>
    <submittedName>
        <fullName evidence="6">Uncharacterized protein</fullName>
    </submittedName>
</protein>
<evidence type="ECO:0000313" key="6">
    <source>
        <dbReference type="EMBL" id="CAH3129075.1"/>
    </source>
</evidence>
<dbReference type="SUPFAM" id="SSF53335">
    <property type="entry name" value="S-adenosyl-L-methionine-dependent methyltransferases"/>
    <property type="match status" value="1"/>
</dbReference>
<organism evidence="6 7">
    <name type="scientific">Porites lobata</name>
    <dbReference type="NCBI Taxonomy" id="104759"/>
    <lineage>
        <taxon>Eukaryota</taxon>
        <taxon>Metazoa</taxon>
        <taxon>Cnidaria</taxon>
        <taxon>Anthozoa</taxon>
        <taxon>Hexacorallia</taxon>
        <taxon>Scleractinia</taxon>
        <taxon>Fungiina</taxon>
        <taxon>Poritidae</taxon>
        <taxon>Porites</taxon>
    </lineage>
</organism>
<comment type="similarity">
    <text evidence="1">Belongs to the ANT/ATPSC lysine N-methyltransferase family.</text>
</comment>
<dbReference type="PANTHER" id="PTHR13610:SF9">
    <property type="entry name" value="FI06469P"/>
    <property type="match status" value="1"/>
</dbReference>
<evidence type="ECO:0000256" key="3">
    <source>
        <dbReference type="ARBA" id="ARBA00022679"/>
    </source>
</evidence>
<proteinExistence type="inferred from homology"/>
<keyword evidence="4" id="KW-0949">S-adenosyl-L-methionine</keyword>
<keyword evidence="5" id="KW-0472">Membrane</keyword>
<dbReference type="Proteomes" id="UP001159405">
    <property type="component" value="Unassembled WGS sequence"/>
</dbReference>
<sequence>MPCCPSIIERSRSSGRMSKTEICSDDTLGLEQQQDNRHSRTSSKLGKVILGVTGAAAIGLVLVTTPFVTPALRKICLPYVPATERQISNILLMAQVSKCPGSKLVDLGSGDGRVVIAAAKHGYQAHGYELNHWLVWYSRIQARIQGLHGKATFSRADLWKVDLSTFDKIVIFGVSEMMQNLEAKFRVELKDDAEVLACRFPLPNWKPTKVIEEGIDSVWLYQKQK</sequence>
<comment type="caution">
    <text evidence="6">The sequence shown here is derived from an EMBL/GenBank/DDBJ whole genome shotgun (WGS) entry which is preliminary data.</text>
</comment>
<feature type="transmembrane region" description="Helical" evidence="5">
    <location>
        <begin position="48"/>
        <end position="68"/>
    </location>
</feature>
<keyword evidence="5" id="KW-0812">Transmembrane</keyword>
<keyword evidence="7" id="KW-1185">Reference proteome</keyword>
<evidence type="ECO:0000256" key="1">
    <source>
        <dbReference type="ARBA" id="ARBA00010633"/>
    </source>
</evidence>
<evidence type="ECO:0000256" key="4">
    <source>
        <dbReference type="ARBA" id="ARBA00022691"/>
    </source>
</evidence>
<evidence type="ECO:0000313" key="7">
    <source>
        <dbReference type="Proteomes" id="UP001159405"/>
    </source>
</evidence>
<dbReference type="InterPro" id="IPR029063">
    <property type="entry name" value="SAM-dependent_MTases_sf"/>
</dbReference>
<dbReference type="Gene3D" id="3.40.50.150">
    <property type="entry name" value="Vaccinia Virus protein VP39"/>
    <property type="match status" value="1"/>
</dbReference>